<feature type="transmembrane region" description="Helical" evidence="8">
    <location>
        <begin position="282"/>
        <end position="299"/>
    </location>
</feature>
<feature type="domain" description="Pyridoxamine 5'-phosphate oxidase N-terminal" evidence="10">
    <location>
        <begin position="6"/>
        <end position="130"/>
    </location>
</feature>
<comment type="caution">
    <text evidence="11">The sequence shown here is derived from an EMBL/GenBank/DDBJ whole genome shotgun (WGS) entry which is preliminary data.</text>
</comment>
<dbReference type="EMBL" id="METM01000008">
    <property type="protein sequence ID" value="OGB90432.1"/>
    <property type="molecule type" value="Genomic_DNA"/>
</dbReference>
<comment type="function">
    <text evidence="8">Conversion of 1,4-dihydroxy-2-naphthoate (DHNA) to demethylmenaquinone (DMK).</text>
</comment>
<dbReference type="Pfam" id="PF01040">
    <property type="entry name" value="UbiA"/>
    <property type="match status" value="1"/>
</dbReference>
<dbReference type="Gene3D" id="2.30.110.10">
    <property type="entry name" value="Electron Transport, Fmn-binding Protein, Chain A"/>
    <property type="match status" value="1"/>
</dbReference>
<keyword evidence="7 8" id="KW-0472">Membrane</keyword>
<dbReference type="InterPro" id="IPR012349">
    <property type="entry name" value="Split_barrel_FMN-bd"/>
</dbReference>
<dbReference type="PANTHER" id="PTHR13929:SF0">
    <property type="entry name" value="UBIA PRENYLTRANSFERASE DOMAIN-CONTAINING PROTEIN 1"/>
    <property type="match status" value="1"/>
</dbReference>
<feature type="transmembrane region" description="Helical" evidence="8">
    <location>
        <begin position="440"/>
        <end position="459"/>
    </location>
</feature>
<dbReference type="AlphaFoldDB" id="A0A1F4Q5C1"/>
<keyword evidence="2 8" id="KW-0474">Menaquinone biosynthesis</keyword>
<dbReference type="CDD" id="cd13962">
    <property type="entry name" value="PT_UbiA_UBIAD1"/>
    <property type="match status" value="1"/>
</dbReference>
<dbReference type="Proteomes" id="UP000178724">
    <property type="component" value="Unassembled WGS sequence"/>
</dbReference>
<evidence type="ECO:0000259" key="10">
    <source>
        <dbReference type="Pfam" id="PF01243"/>
    </source>
</evidence>
<gene>
    <name evidence="8" type="primary">menA</name>
    <name evidence="11" type="ORF">A2625_00585</name>
</gene>
<feature type="transmembrane region" description="Helical" evidence="8">
    <location>
        <begin position="197"/>
        <end position="218"/>
    </location>
</feature>
<keyword evidence="4 8" id="KW-0808">Transferase</keyword>
<comment type="similarity">
    <text evidence="8">Belongs to the MenA family. Type 1 subfamily.</text>
</comment>
<keyword evidence="5 8" id="KW-0812">Transmembrane</keyword>
<dbReference type="NCBIfam" id="TIGR00751">
    <property type="entry name" value="menA"/>
    <property type="match status" value="1"/>
</dbReference>
<dbReference type="InterPro" id="IPR026046">
    <property type="entry name" value="UBIAD1"/>
</dbReference>
<dbReference type="GO" id="GO:0009234">
    <property type="term" value="P:menaquinone biosynthetic process"/>
    <property type="evidence" value="ECO:0007669"/>
    <property type="project" value="UniProtKB-UniRule"/>
</dbReference>
<feature type="transmembrane region" description="Helical" evidence="8">
    <location>
        <begin position="311"/>
        <end position="329"/>
    </location>
</feature>
<dbReference type="InterPro" id="IPR004657">
    <property type="entry name" value="MenA"/>
</dbReference>
<dbReference type="Gene3D" id="1.10.357.140">
    <property type="entry name" value="UbiA prenyltransferase"/>
    <property type="match status" value="1"/>
</dbReference>
<dbReference type="GO" id="GO:0046428">
    <property type="term" value="F:1,4-dihydroxy-2-naphthoate polyprenyltransferase activity"/>
    <property type="evidence" value="ECO:0007669"/>
    <property type="project" value="UniProtKB-UniRule"/>
</dbReference>
<evidence type="ECO:0000256" key="8">
    <source>
        <dbReference type="HAMAP-Rule" id="MF_01937"/>
    </source>
</evidence>
<feature type="transmembrane region" description="Helical" evidence="8">
    <location>
        <begin position="375"/>
        <end position="394"/>
    </location>
</feature>
<evidence type="ECO:0000256" key="5">
    <source>
        <dbReference type="ARBA" id="ARBA00022692"/>
    </source>
</evidence>
<dbReference type="HAMAP" id="MF_01937">
    <property type="entry name" value="MenA_1"/>
    <property type="match status" value="1"/>
</dbReference>
<dbReference type="InterPro" id="IPR044878">
    <property type="entry name" value="UbiA_sf"/>
</dbReference>
<dbReference type="Pfam" id="PF01243">
    <property type="entry name" value="PNPOx_N"/>
    <property type="match status" value="1"/>
</dbReference>
<keyword evidence="3 8" id="KW-1003">Cell membrane</keyword>
<evidence type="ECO:0000256" key="7">
    <source>
        <dbReference type="ARBA" id="ARBA00023136"/>
    </source>
</evidence>
<reference evidence="11 12" key="1">
    <citation type="journal article" date="2016" name="Nat. Commun.">
        <title>Thousands of microbial genomes shed light on interconnected biogeochemical processes in an aquifer system.</title>
        <authorList>
            <person name="Anantharaman K."/>
            <person name="Brown C.T."/>
            <person name="Hug L.A."/>
            <person name="Sharon I."/>
            <person name="Castelle C.J."/>
            <person name="Probst A.J."/>
            <person name="Thomas B.C."/>
            <person name="Singh A."/>
            <person name="Wilkins M.J."/>
            <person name="Karaoz U."/>
            <person name="Brodie E.L."/>
            <person name="Williams K.H."/>
            <person name="Hubbard S.S."/>
            <person name="Banfield J.F."/>
        </authorList>
    </citation>
    <scope>NUCLEOTIDE SEQUENCE [LARGE SCALE GENOMIC DNA]</scope>
</reference>
<evidence type="ECO:0000256" key="3">
    <source>
        <dbReference type="ARBA" id="ARBA00022475"/>
    </source>
</evidence>
<evidence type="ECO:0000313" key="12">
    <source>
        <dbReference type="Proteomes" id="UP000178724"/>
    </source>
</evidence>
<evidence type="ECO:0000313" key="11">
    <source>
        <dbReference type="EMBL" id="OGB90432.1"/>
    </source>
</evidence>
<dbReference type="GO" id="GO:0042371">
    <property type="term" value="P:vitamin K biosynthetic process"/>
    <property type="evidence" value="ECO:0007669"/>
    <property type="project" value="TreeGrafter"/>
</dbReference>
<dbReference type="InterPro" id="IPR011576">
    <property type="entry name" value="Pyridox_Oxase_N"/>
</dbReference>
<keyword evidence="6 8" id="KW-1133">Transmembrane helix</keyword>
<feature type="transmembrane region" description="Helical" evidence="8">
    <location>
        <begin position="335"/>
        <end position="354"/>
    </location>
</feature>
<dbReference type="UniPathway" id="UPA00079">
    <property type="reaction ID" value="UER00168"/>
</dbReference>
<evidence type="ECO:0000256" key="2">
    <source>
        <dbReference type="ARBA" id="ARBA00022428"/>
    </source>
</evidence>
<comment type="subcellular location">
    <subcellularLocation>
        <location evidence="8">Cell membrane</location>
        <topology evidence="8">Multi-pass membrane protein</topology>
    </subcellularLocation>
    <subcellularLocation>
        <location evidence="1">Membrane</location>
        <topology evidence="1">Multi-pass membrane protein</topology>
    </subcellularLocation>
</comment>
<feature type="transmembrane region" description="Helical" evidence="8">
    <location>
        <begin position="172"/>
        <end position="191"/>
    </location>
</feature>
<dbReference type="InterPro" id="IPR000537">
    <property type="entry name" value="UbiA_prenyltransferase"/>
</dbReference>
<evidence type="ECO:0000256" key="4">
    <source>
        <dbReference type="ARBA" id="ARBA00022679"/>
    </source>
</evidence>
<evidence type="ECO:0000256" key="9">
    <source>
        <dbReference type="NCBIfam" id="TIGR00751"/>
    </source>
</evidence>
<dbReference type="PANTHER" id="PTHR13929">
    <property type="entry name" value="1,4-DIHYDROXY-2-NAPHTHOATE OCTAPRENYLTRANSFERASE"/>
    <property type="match status" value="1"/>
</dbReference>
<name>A0A1F4Q5C1_UNCSA</name>
<sequence length="465" mass="50948">MTDRREEIKECLKAIEFGVVSTLENGKIKSRAMHFAIDKDFNFYLASLKGDPKVRQLLEKPEINLLLLKGDQGFPAAREVEAVGSAEIVRGDEARNEAFALLEKRSPVVANMKQGGALGMLEVIRVTPSLLKYRVVEEIMRGVGPTVIEFESGSQVAPLRGKIFSLLEEIRAPFLTASIIPVLLGTAIAWARTGNFHFGYFFLALLGGVCLHAGTNIANDYFDHLSGNDEANTEFVRPFSGGSRLIQKGKLAPREVLVESLFFFALGSLIGLFLSWARGWPILSLGLIGVVSGFFYCAPPFKFVHRGFGELLVGLNFGVLMTLGAYFIQTQNFSLEAAVASLPIAILIAAVLYINEFPDFAADKKVGKDTLVVRLGKEIGVNFYVFLMALTYIVLGGSVLFRLISPFALIGFLTLPRALRAMRVARLNFTETLYLVPANADTILTHLFTGGLIIAAYLLQKLVIG</sequence>
<comment type="pathway">
    <text evidence="8">Quinol/quinone metabolism; menaquinone biosynthesis; menaquinol from 1,4-dihydroxy-2-naphthoate: step 1/2.</text>
</comment>
<proteinExistence type="inferred from homology"/>
<dbReference type="SUPFAM" id="SSF50475">
    <property type="entry name" value="FMN-binding split barrel"/>
    <property type="match status" value="1"/>
</dbReference>
<dbReference type="GO" id="GO:0005886">
    <property type="term" value="C:plasma membrane"/>
    <property type="evidence" value="ECO:0007669"/>
    <property type="project" value="UniProtKB-SubCell"/>
</dbReference>
<accession>A0A1F4Q5C1</accession>
<comment type="catalytic activity">
    <reaction evidence="8">
        <text>an all-trans-polyprenyl diphosphate + 1,4-dihydroxy-2-naphthoate + H(+) = a 2-demethylmenaquinol + CO2 + diphosphate</text>
        <dbReference type="Rhea" id="RHEA:26478"/>
        <dbReference type="Rhea" id="RHEA-COMP:9563"/>
        <dbReference type="Rhea" id="RHEA-COMP:9564"/>
        <dbReference type="ChEBI" id="CHEBI:11173"/>
        <dbReference type="ChEBI" id="CHEBI:15378"/>
        <dbReference type="ChEBI" id="CHEBI:16526"/>
        <dbReference type="ChEBI" id="CHEBI:33019"/>
        <dbReference type="ChEBI" id="CHEBI:55437"/>
        <dbReference type="ChEBI" id="CHEBI:58914"/>
        <dbReference type="EC" id="2.5.1.74"/>
    </reaction>
</comment>
<dbReference type="EC" id="2.5.1.74" evidence="8 9"/>
<organism evidence="11 12">
    <name type="scientific">candidate division WOR-1 bacterium RIFCSPHIGHO2_01_FULL_53_15</name>
    <dbReference type="NCBI Taxonomy" id="1802564"/>
    <lineage>
        <taxon>Bacteria</taxon>
        <taxon>Bacillati</taxon>
        <taxon>Saganbacteria</taxon>
    </lineage>
</organism>
<feature type="transmembrane region" description="Helical" evidence="8">
    <location>
        <begin position="256"/>
        <end position="276"/>
    </location>
</feature>
<evidence type="ECO:0000256" key="1">
    <source>
        <dbReference type="ARBA" id="ARBA00004141"/>
    </source>
</evidence>
<evidence type="ECO:0000256" key="6">
    <source>
        <dbReference type="ARBA" id="ARBA00022989"/>
    </source>
</evidence>
<protein>
    <recommendedName>
        <fullName evidence="8 9">1,4-dihydroxy-2-naphthoate octaprenyltransferase</fullName>
        <shortName evidence="8">DHNA-octaprenyltransferase</shortName>
        <ecNumber evidence="8 9">2.5.1.74</ecNumber>
    </recommendedName>
</protein>